<organism evidence="2 3">
    <name type="scientific">Hermanssonia centrifuga</name>
    <dbReference type="NCBI Taxonomy" id="98765"/>
    <lineage>
        <taxon>Eukaryota</taxon>
        <taxon>Fungi</taxon>
        <taxon>Dikarya</taxon>
        <taxon>Basidiomycota</taxon>
        <taxon>Agaricomycotina</taxon>
        <taxon>Agaricomycetes</taxon>
        <taxon>Polyporales</taxon>
        <taxon>Meruliaceae</taxon>
        <taxon>Hermanssonia</taxon>
    </lineage>
</organism>
<proteinExistence type="predicted"/>
<evidence type="ECO:0000313" key="3">
    <source>
        <dbReference type="Proteomes" id="UP000309038"/>
    </source>
</evidence>
<feature type="non-terminal residue" evidence="2">
    <location>
        <position position="378"/>
    </location>
</feature>
<sequence length="378" mass="41409">MPSYYPTSKRPEKQQLQPPPAPVSKYKRPPKQREMDDFLSSDLDLEESFASNMSLNSPERHDDDDDGFVDLGDEDVPMDISPAPPSQRMIPSFLKSAGRPRSRTTVDERRSFGTDVSNDGSSAHLQKGTGKRLQRGALPFEWTTSAAAAEKSIGEELFGKPAEPSSDAMDVDSSFSPARRIVCAFFYRPASPTAARRSLNLEDPSPSGIAAFDESSPVVQPLQKKRRSLSPERYEEDEDDNVGSSPAPMMSSPSMHKLERLQSLSKPMLRGIAEPLALNVNNKRPRRPVLVPSATMSGHPIEGPLKSAYPDLQTVEQQHRLRESETGRPHVVPPVRRAFSAMIPSSMATSAMDTFSSSEGGDLSFSIDGDDARGHAAD</sequence>
<dbReference type="Proteomes" id="UP000309038">
    <property type="component" value="Unassembled WGS sequence"/>
</dbReference>
<feature type="region of interest" description="Disordered" evidence="1">
    <location>
        <begin position="1"/>
        <end position="138"/>
    </location>
</feature>
<accession>A0A4S4KAR3</accession>
<evidence type="ECO:0000256" key="1">
    <source>
        <dbReference type="SAM" id="MobiDB-lite"/>
    </source>
</evidence>
<feature type="compositionally biased region" description="Acidic residues" evidence="1">
    <location>
        <begin position="37"/>
        <end position="47"/>
    </location>
</feature>
<reference evidence="2 3" key="1">
    <citation type="submission" date="2019-02" db="EMBL/GenBank/DDBJ databases">
        <title>Genome sequencing of the rare red list fungi Phlebia centrifuga.</title>
        <authorList>
            <person name="Buettner E."/>
            <person name="Kellner H."/>
        </authorList>
    </citation>
    <scope>NUCLEOTIDE SEQUENCE [LARGE SCALE GENOMIC DNA]</scope>
    <source>
        <strain evidence="2 3">DSM 108282</strain>
    </source>
</reference>
<feature type="compositionally biased region" description="Polar residues" evidence="1">
    <location>
        <begin position="114"/>
        <end position="124"/>
    </location>
</feature>
<feature type="compositionally biased region" description="Acidic residues" evidence="1">
    <location>
        <begin position="62"/>
        <end position="77"/>
    </location>
</feature>
<gene>
    <name evidence="2" type="ORF">EW026_g6541</name>
</gene>
<dbReference type="EMBL" id="SGPJ01000365">
    <property type="protein sequence ID" value="THG95035.1"/>
    <property type="molecule type" value="Genomic_DNA"/>
</dbReference>
<evidence type="ECO:0000313" key="2">
    <source>
        <dbReference type="EMBL" id="THG95035.1"/>
    </source>
</evidence>
<keyword evidence="3" id="KW-1185">Reference proteome</keyword>
<dbReference type="AlphaFoldDB" id="A0A4S4KAR3"/>
<feature type="compositionally biased region" description="Low complexity" evidence="1">
    <location>
        <begin position="244"/>
        <end position="254"/>
    </location>
</feature>
<comment type="caution">
    <text evidence="2">The sequence shown here is derived from an EMBL/GenBank/DDBJ whole genome shotgun (WGS) entry which is preliminary data.</text>
</comment>
<name>A0A4S4KAR3_9APHY</name>
<feature type="region of interest" description="Disordered" evidence="1">
    <location>
        <begin position="194"/>
        <end position="254"/>
    </location>
</feature>
<protein>
    <submittedName>
        <fullName evidence="2">Uncharacterized protein</fullName>
    </submittedName>
</protein>
<feature type="region of interest" description="Disordered" evidence="1">
    <location>
        <begin position="351"/>
        <end position="378"/>
    </location>
</feature>